<dbReference type="Proteomes" id="UP001341281">
    <property type="component" value="Chromosome 05"/>
</dbReference>
<dbReference type="AlphaFoldDB" id="A0AAQ3TR36"/>
<evidence type="ECO:0000313" key="2">
    <source>
        <dbReference type="Proteomes" id="UP001341281"/>
    </source>
</evidence>
<organism evidence="1 2">
    <name type="scientific">Paspalum notatum var. saurae</name>
    <dbReference type="NCBI Taxonomy" id="547442"/>
    <lineage>
        <taxon>Eukaryota</taxon>
        <taxon>Viridiplantae</taxon>
        <taxon>Streptophyta</taxon>
        <taxon>Embryophyta</taxon>
        <taxon>Tracheophyta</taxon>
        <taxon>Spermatophyta</taxon>
        <taxon>Magnoliopsida</taxon>
        <taxon>Liliopsida</taxon>
        <taxon>Poales</taxon>
        <taxon>Poaceae</taxon>
        <taxon>PACMAD clade</taxon>
        <taxon>Panicoideae</taxon>
        <taxon>Andropogonodae</taxon>
        <taxon>Paspaleae</taxon>
        <taxon>Paspalinae</taxon>
        <taxon>Paspalum</taxon>
    </lineage>
</organism>
<reference evidence="1 2" key="1">
    <citation type="submission" date="2024-02" db="EMBL/GenBank/DDBJ databases">
        <title>High-quality chromosome-scale genome assembly of Pensacola bahiagrass (Paspalum notatum Flugge var. saurae).</title>
        <authorList>
            <person name="Vega J.M."/>
            <person name="Podio M."/>
            <person name="Orjuela J."/>
            <person name="Siena L.A."/>
            <person name="Pessino S.C."/>
            <person name="Combes M.C."/>
            <person name="Mariac C."/>
            <person name="Albertini E."/>
            <person name="Pupilli F."/>
            <person name="Ortiz J.P.A."/>
            <person name="Leblanc O."/>
        </authorList>
    </citation>
    <scope>NUCLEOTIDE SEQUENCE [LARGE SCALE GENOMIC DNA]</scope>
    <source>
        <strain evidence="1">R1</strain>
        <tissue evidence="1">Leaf</tissue>
    </source>
</reference>
<gene>
    <name evidence="1" type="ORF">U9M48_025616</name>
</gene>
<dbReference type="PANTHER" id="PTHR35101:SF12">
    <property type="entry name" value="OS02G0162600 PROTEIN"/>
    <property type="match status" value="1"/>
</dbReference>
<sequence length="64" mass="7258">MAQAQAQAQAAMRLMTEVAPAQVVTIMRRRKVPRSLDTIAEDREQLAYNASSVRIRVLLYRLSI</sequence>
<accession>A0AAQ3TR36</accession>
<evidence type="ECO:0000313" key="1">
    <source>
        <dbReference type="EMBL" id="WVZ77794.1"/>
    </source>
</evidence>
<keyword evidence="2" id="KW-1185">Reference proteome</keyword>
<dbReference type="PANTHER" id="PTHR35101">
    <property type="entry name" value="OS02G0162600 PROTEIN"/>
    <property type="match status" value="1"/>
</dbReference>
<name>A0AAQ3TR36_PASNO</name>
<proteinExistence type="predicted"/>
<protein>
    <submittedName>
        <fullName evidence="1">Uncharacterized protein</fullName>
    </submittedName>
</protein>
<dbReference type="EMBL" id="CP144749">
    <property type="protein sequence ID" value="WVZ77794.1"/>
    <property type="molecule type" value="Genomic_DNA"/>
</dbReference>